<protein>
    <submittedName>
        <fullName evidence="2">Uncharacterized protein</fullName>
    </submittedName>
</protein>
<reference evidence="2 3" key="1">
    <citation type="journal article" date="2019" name="Sci. Rep.">
        <title>A high-quality genome of Eragrostis curvula grass provides insights into Poaceae evolution and supports new strategies to enhance forage quality.</title>
        <authorList>
            <person name="Carballo J."/>
            <person name="Santos B.A.C.M."/>
            <person name="Zappacosta D."/>
            <person name="Garbus I."/>
            <person name="Selva J.P."/>
            <person name="Gallo C.A."/>
            <person name="Diaz A."/>
            <person name="Albertini E."/>
            <person name="Caccamo M."/>
            <person name="Echenique V."/>
        </authorList>
    </citation>
    <scope>NUCLEOTIDE SEQUENCE [LARGE SCALE GENOMIC DNA]</scope>
    <source>
        <strain evidence="3">cv. Victoria</strain>
        <tissue evidence="2">Leaf</tissue>
    </source>
</reference>
<organism evidence="2 3">
    <name type="scientific">Eragrostis curvula</name>
    <name type="common">weeping love grass</name>
    <dbReference type="NCBI Taxonomy" id="38414"/>
    <lineage>
        <taxon>Eukaryota</taxon>
        <taxon>Viridiplantae</taxon>
        <taxon>Streptophyta</taxon>
        <taxon>Embryophyta</taxon>
        <taxon>Tracheophyta</taxon>
        <taxon>Spermatophyta</taxon>
        <taxon>Magnoliopsida</taxon>
        <taxon>Liliopsida</taxon>
        <taxon>Poales</taxon>
        <taxon>Poaceae</taxon>
        <taxon>PACMAD clade</taxon>
        <taxon>Chloridoideae</taxon>
        <taxon>Eragrostideae</taxon>
        <taxon>Eragrostidinae</taxon>
        <taxon>Eragrostis</taxon>
    </lineage>
</organism>
<proteinExistence type="predicted"/>
<evidence type="ECO:0000256" key="1">
    <source>
        <dbReference type="SAM" id="MobiDB-lite"/>
    </source>
</evidence>
<feature type="region of interest" description="Disordered" evidence="1">
    <location>
        <begin position="91"/>
        <end position="117"/>
    </location>
</feature>
<gene>
    <name evidence="2" type="ORF">EJB05_55456</name>
</gene>
<name>A0A5J9SJL3_9POAL</name>
<evidence type="ECO:0000313" key="2">
    <source>
        <dbReference type="EMBL" id="TVT99187.1"/>
    </source>
</evidence>
<dbReference type="AlphaFoldDB" id="A0A5J9SJL3"/>
<sequence>MAGRTIAGGSSRATRPEPKHGVNAAIAEYGAVSHFDAASFRRAGLMVVEARVTSWRQVPRCPLMVNELQPHAGAGPAPRHRVHLVILSYEPVEEEEEGGKKKKKKKSPLLHHRHGASSSLGGACCYEVQGDIDARGSSILRLMMDSY</sequence>
<feature type="compositionally biased region" description="Basic residues" evidence="1">
    <location>
        <begin position="100"/>
        <end position="115"/>
    </location>
</feature>
<feature type="non-terminal residue" evidence="2">
    <location>
        <position position="1"/>
    </location>
</feature>
<accession>A0A5J9SJL3</accession>
<comment type="caution">
    <text evidence="2">The sequence shown here is derived from an EMBL/GenBank/DDBJ whole genome shotgun (WGS) entry which is preliminary data.</text>
</comment>
<dbReference type="EMBL" id="RWGY01000747">
    <property type="protein sequence ID" value="TVT99187.1"/>
    <property type="molecule type" value="Genomic_DNA"/>
</dbReference>
<dbReference type="Proteomes" id="UP000324897">
    <property type="component" value="Unassembled WGS sequence"/>
</dbReference>
<dbReference type="Gramene" id="TVT99187">
    <property type="protein sequence ID" value="TVT99187"/>
    <property type="gene ID" value="EJB05_55456"/>
</dbReference>
<keyword evidence="3" id="KW-1185">Reference proteome</keyword>
<evidence type="ECO:0000313" key="3">
    <source>
        <dbReference type="Proteomes" id="UP000324897"/>
    </source>
</evidence>